<organism evidence="2">
    <name type="scientific">Anguilla anguilla</name>
    <name type="common">European freshwater eel</name>
    <name type="synonym">Muraena anguilla</name>
    <dbReference type="NCBI Taxonomy" id="7936"/>
    <lineage>
        <taxon>Eukaryota</taxon>
        <taxon>Metazoa</taxon>
        <taxon>Chordata</taxon>
        <taxon>Craniata</taxon>
        <taxon>Vertebrata</taxon>
        <taxon>Euteleostomi</taxon>
        <taxon>Actinopterygii</taxon>
        <taxon>Neopterygii</taxon>
        <taxon>Teleostei</taxon>
        <taxon>Anguilliformes</taxon>
        <taxon>Anguillidae</taxon>
        <taxon>Anguilla</taxon>
    </lineage>
</organism>
<evidence type="ECO:0000256" key="1">
    <source>
        <dbReference type="SAM" id="MobiDB-lite"/>
    </source>
</evidence>
<dbReference type="AlphaFoldDB" id="A0A0E9V4G5"/>
<name>A0A0E9V4G5_ANGAN</name>
<reference evidence="2" key="2">
    <citation type="journal article" date="2015" name="Fish Shellfish Immunol.">
        <title>Early steps in the European eel (Anguilla anguilla)-Vibrio vulnificus interaction in the gills: Role of the RtxA13 toxin.</title>
        <authorList>
            <person name="Callol A."/>
            <person name="Pajuelo D."/>
            <person name="Ebbesson L."/>
            <person name="Teles M."/>
            <person name="MacKenzie S."/>
            <person name="Amaro C."/>
        </authorList>
    </citation>
    <scope>NUCLEOTIDE SEQUENCE</scope>
</reference>
<proteinExistence type="predicted"/>
<feature type="region of interest" description="Disordered" evidence="1">
    <location>
        <begin position="34"/>
        <end position="55"/>
    </location>
</feature>
<dbReference type="EMBL" id="GBXM01035696">
    <property type="protein sequence ID" value="JAH72881.1"/>
    <property type="molecule type" value="Transcribed_RNA"/>
</dbReference>
<accession>A0A0E9V4G5</accession>
<reference evidence="2" key="1">
    <citation type="submission" date="2014-11" db="EMBL/GenBank/DDBJ databases">
        <authorList>
            <person name="Amaro Gonzalez C."/>
        </authorList>
    </citation>
    <scope>NUCLEOTIDE SEQUENCE</scope>
</reference>
<protein>
    <submittedName>
        <fullName evidence="2">Uncharacterized protein</fullName>
    </submittedName>
</protein>
<feature type="compositionally biased region" description="Basic and acidic residues" evidence="1">
    <location>
        <begin position="34"/>
        <end position="48"/>
    </location>
</feature>
<dbReference type="EMBL" id="GBXM01024623">
    <property type="protein sequence ID" value="JAH83954.1"/>
    <property type="molecule type" value="Transcribed_RNA"/>
</dbReference>
<evidence type="ECO:0000313" key="2">
    <source>
        <dbReference type="EMBL" id="JAH72881.1"/>
    </source>
</evidence>
<sequence>MTILSVIAVYWVSNASHCSLYCLHDPFSFSCRDGSRHEEGNRESEGHRQVMSISP</sequence>